<dbReference type="OrthoDB" id="10255964at2759"/>
<organism evidence="4 5">
    <name type="scientific">Coemansia guatemalensis</name>
    <dbReference type="NCBI Taxonomy" id="2761395"/>
    <lineage>
        <taxon>Eukaryota</taxon>
        <taxon>Fungi</taxon>
        <taxon>Fungi incertae sedis</taxon>
        <taxon>Zoopagomycota</taxon>
        <taxon>Kickxellomycotina</taxon>
        <taxon>Kickxellomycetes</taxon>
        <taxon>Kickxellales</taxon>
        <taxon>Kickxellaceae</taxon>
        <taxon>Coemansia</taxon>
    </lineage>
</organism>
<dbReference type="InterPro" id="IPR036028">
    <property type="entry name" value="SH3-like_dom_sf"/>
</dbReference>
<feature type="non-terminal residue" evidence="4">
    <location>
        <position position="1"/>
    </location>
</feature>
<dbReference type="GO" id="GO:0005737">
    <property type="term" value="C:cytoplasm"/>
    <property type="evidence" value="ECO:0007669"/>
    <property type="project" value="TreeGrafter"/>
</dbReference>
<dbReference type="Pfam" id="PF00018">
    <property type="entry name" value="SH3_1"/>
    <property type="match status" value="1"/>
</dbReference>
<dbReference type="Proteomes" id="UP001140094">
    <property type="component" value="Unassembled WGS sequence"/>
</dbReference>
<evidence type="ECO:0000256" key="2">
    <source>
        <dbReference type="PROSITE-ProRule" id="PRU00192"/>
    </source>
</evidence>
<comment type="caution">
    <text evidence="4">The sequence shown here is derived from an EMBL/GenBank/DDBJ whole genome shotgun (WGS) entry which is preliminary data.</text>
</comment>
<dbReference type="InterPro" id="IPR001452">
    <property type="entry name" value="SH3_domain"/>
</dbReference>
<dbReference type="GO" id="GO:0005085">
    <property type="term" value="F:guanyl-nucleotide exchange factor activity"/>
    <property type="evidence" value="ECO:0007669"/>
    <property type="project" value="TreeGrafter"/>
</dbReference>
<protein>
    <recommendedName>
        <fullName evidence="3">SH3 domain-containing protein</fullName>
    </recommendedName>
</protein>
<sequence>LLGIQPFFVRALYPFKSEETSGLTFDRGEVIEVLACLESGWWNGICKNNRGWFPSNYVEHVSAEQVQLLRQAQQSQPQYQPQQVSFKEVF</sequence>
<dbReference type="Gene3D" id="2.30.30.40">
    <property type="entry name" value="SH3 Domains"/>
    <property type="match status" value="1"/>
</dbReference>
<dbReference type="SUPFAM" id="SSF50044">
    <property type="entry name" value="SH3-domain"/>
    <property type="match status" value="1"/>
</dbReference>
<accession>A0A9W8LQF0</accession>
<proteinExistence type="predicted"/>
<dbReference type="EMBL" id="JANBUO010003832">
    <property type="protein sequence ID" value="KAJ2789334.1"/>
    <property type="molecule type" value="Genomic_DNA"/>
</dbReference>
<dbReference type="SMART" id="SM00326">
    <property type="entry name" value="SH3"/>
    <property type="match status" value="1"/>
</dbReference>
<dbReference type="PRINTS" id="PR00452">
    <property type="entry name" value="SH3DOMAIN"/>
</dbReference>
<evidence type="ECO:0000259" key="3">
    <source>
        <dbReference type="PROSITE" id="PS50002"/>
    </source>
</evidence>
<feature type="domain" description="SH3" evidence="3">
    <location>
        <begin position="4"/>
        <end position="63"/>
    </location>
</feature>
<evidence type="ECO:0000313" key="4">
    <source>
        <dbReference type="EMBL" id="KAJ2789334.1"/>
    </source>
</evidence>
<keyword evidence="1 2" id="KW-0728">SH3 domain</keyword>
<reference evidence="4" key="1">
    <citation type="submission" date="2022-07" db="EMBL/GenBank/DDBJ databases">
        <title>Phylogenomic reconstructions and comparative analyses of Kickxellomycotina fungi.</title>
        <authorList>
            <person name="Reynolds N.K."/>
            <person name="Stajich J.E."/>
            <person name="Barry K."/>
            <person name="Grigoriev I.V."/>
            <person name="Crous P."/>
            <person name="Smith M.E."/>
        </authorList>
    </citation>
    <scope>NUCLEOTIDE SEQUENCE</scope>
    <source>
        <strain evidence="4">NRRL 1565</strain>
    </source>
</reference>
<name>A0A9W8LQF0_9FUNG</name>
<dbReference type="PROSITE" id="PS50002">
    <property type="entry name" value="SH3"/>
    <property type="match status" value="1"/>
</dbReference>
<gene>
    <name evidence="4" type="ORF">H4R20_007199</name>
</gene>
<dbReference type="PANTHER" id="PTHR46026">
    <property type="entry name" value="RHO-TYPE GUANINE NUCLEOTIDE EXCHANGE FACTOR, ISOFORM F"/>
    <property type="match status" value="1"/>
</dbReference>
<evidence type="ECO:0000256" key="1">
    <source>
        <dbReference type="ARBA" id="ARBA00022443"/>
    </source>
</evidence>
<dbReference type="AlphaFoldDB" id="A0A9W8LQF0"/>
<keyword evidence="5" id="KW-1185">Reference proteome</keyword>
<dbReference type="PANTHER" id="PTHR46026:SF1">
    <property type="entry name" value="RHO-TYPE GUANINE NUCLEOTIDE EXCHANGE FACTOR, ISOFORM F"/>
    <property type="match status" value="1"/>
</dbReference>
<evidence type="ECO:0000313" key="5">
    <source>
        <dbReference type="Proteomes" id="UP001140094"/>
    </source>
</evidence>